<dbReference type="GO" id="GO:0030490">
    <property type="term" value="P:maturation of SSU-rRNA"/>
    <property type="evidence" value="ECO:0007669"/>
    <property type="project" value="UniProtKB-UniRule"/>
</dbReference>
<comment type="subcellular location">
    <subcellularLocation>
        <location evidence="2">Cytoplasm</location>
    </subcellularLocation>
</comment>
<comment type="function">
    <text evidence="2">One of several proteins that assist in the late maturation steps of the functional core of the 30S ribosomal subunit. Associates with free 30S ribosomal subunits (but not with 30S subunits that are part of 70S ribosomes or polysomes). Required for efficient processing of 16S rRNA. May interact with the 5'-terminal helix region of 16S rRNA.</text>
</comment>
<comment type="similarity">
    <text evidence="2">Belongs to the RbfA family.</text>
</comment>
<dbReference type="Proteomes" id="UP001302494">
    <property type="component" value="Chromosome"/>
</dbReference>
<dbReference type="Pfam" id="PF02033">
    <property type="entry name" value="RBFA"/>
    <property type="match status" value="1"/>
</dbReference>
<protein>
    <recommendedName>
        <fullName evidence="2">Ribosome-binding factor A</fullName>
    </recommendedName>
</protein>
<evidence type="ECO:0000256" key="1">
    <source>
        <dbReference type="ARBA" id="ARBA00022517"/>
    </source>
</evidence>
<name>A0AA96GI35_9BACT</name>
<dbReference type="RefSeq" id="WP_312741511.1">
    <property type="nucleotide sequence ID" value="NZ_CP116968.1"/>
</dbReference>
<proteinExistence type="inferred from homology"/>
<sequence length="139" mass="15546">MAKINSSRATRVADQIRMEVAEILSRKTKDPRIQFVTVTGVKMTADLKIARIYVTTLDQAHFDQVTGPGLKSAVGFVRTELGRRLNLRYTPELVFYRDTSAEYGNRIEQLLDSLHQESGDSGETEASSSLPNKRKSIEG</sequence>
<dbReference type="AlphaFoldDB" id="A0AA96GI35"/>
<dbReference type="SUPFAM" id="SSF89919">
    <property type="entry name" value="Ribosome-binding factor A, RbfA"/>
    <property type="match status" value="1"/>
</dbReference>
<dbReference type="PROSITE" id="PS01319">
    <property type="entry name" value="RBFA"/>
    <property type="match status" value="1"/>
</dbReference>
<evidence type="ECO:0000256" key="3">
    <source>
        <dbReference type="SAM" id="MobiDB-lite"/>
    </source>
</evidence>
<accession>A0AA96GI35</accession>
<keyword evidence="1 2" id="KW-0690">Ribosome biogenesis</keyword>
<keyword evidence="5" id="KW-1185">Reference proteome</keyword>
<dbReference type="InterPro" id="IPR020053">
    <property type="entry name" value="Ribosome-bd_factorA_CS"/>
</dbReference>
<dbReference type="Gene3D" id="3.30.300.20">
    <property type="match status" value="1"/>
</dbReference>
<organism evidence="4 5">
    <name type="scientific">Candidatus Nitrospira neomarina</name>
    <dbReference type="NCBI Taxonomy" id="3020899"/>
    <lineage>
        <taxon>Bacteria</taxon>
        <taxon>Pseudomonadati</taxon>
        <taxon>Nitrospirota</taxon>
        <taxon>Nitrospiria</taxon>
        <taxon>Nitrospirales</taxon>
        <taxon>Nitrospiraceae</taxon>
        <taxon>Nitrospira</taxon>
    </lineage>
</organism>
<feature type="region of interest" description="Disordered" evidence="3">
    <location>
        <begin position="115"/>
        <end position="139"/>
    </location>
</feature>
<reference evidence="4 5" key="1">
    <citation type="submission" date="2023-01" db="EMBL/GenBank/DDBJ databases">
        <title>Cultivation and genomic characterization of new, ubiquitous marine nitrite-oxidizing bacteria from the Nitrospirales.</title>
        <authorList>
            <person name="Mueller A.J."/>
            <person name="Daebeler A."/>
            <person name="Herbold C.W."/>
            <person name="Kirkegaard R.H."/>
            <person name="Daims H."/>
        </authorList>
    </citation>
    <scope>NUCLEOTIDE SEQUENCE [LARGE SCALE GENOMIC DNA]</scope>
    <source>
        <strain evidence="4 5">DK</strain>
    </source>
</reference>
<dbReference type="HAMAP" id="MF_00003">
    <property type="entry name" value="RbfA"/>
    <property type="match status" value="1"/>
</dbReference>
<feature type="compositionally biased region" description="Polar residues" evidence="3">
    <location>
        <begin position="119"/>
        <end position="131"/>
    </location>
</feature>
<evidence type="ECO:0000256" key="2">
    <source>
        <dbReference type="HAMAP-Rule" id="MF_00003"/>
    </source>
</evidence>
<dbReference type="GO" id="GO:0043024">
    <property type="term" value="F:ribosomal small subunit binding"/>
    <property type="evidence" value="ECO:0007669"/>
    <property type="project" value="TreeGrafter"/>
</dbReference>
<dbReference type="GO" id="GO:0005829">
    <property type="term" value="C:cytosol"/>
    <property type="evidence" value="ECO:0007669"/>
    <property type="project" value="TreeGrafter"/>
</dbReference>
<dbReference type="NCBIfam" id="TIGR00082">
    <property type="entry name" value="rbfA"/>
    <property type="match status" value="1"/>
</dbReference>
<dbReference type="InterPro" id="IPR000238">
    <property type="entry name" value="RbfA"/>
</dbReference>
<dbReference type="PANTHER" id="PTHR33515:SF1">
    <property type="entry name" value="RIBOSOME-BINDING FACTOR A, CHLOROPLASTIC-RELATED"/>
    <property type="match status" value="1"/>
</dbReference>
<comment type="subunit">
    <text evidence="2">Monomer. Binds 30S ribosomal subunits, but not 50S ribosomal subunits or 70S ribosomes.</text>
</comment>
<dbReference type="KEGG" id="nneo:PQG83_12475"/>
<dbReference type="InterPro" id="IPR015946">
    <property type="entry name" value="KH_dom-like_a/b"/>
</dbReference>
<gene>
    <name evidence="2 4" type="primary">rbfA</name>
    <name evidence="4" type="ORF">PQG83_12475</name>
</gene>
<dbReference type="PANTHER" id="PTHR33515">
    <property type="entry name" value="RIBOSOME-BINDING FACTOR A, CHLOROPLASTIC-RELATED"/>
    <property type="match status" value="1"/>
</dbReference>
<evidence type="ECO:0000313" key="5">
    <source>
        <dbReference type="Proteomes" id="UP001302494"/>
    </source>
</evidence>
<keyword evidence="2" id="KW-0963">Cytoplasm</keyword>
<evidence type="ECO:0000313" key="4">
    <source>
        <dbReference type="EMBL" id="WNM60575.1"/>
    </source>
</evidence>
<dbReference type="EMBL" id="CP116968">
    <property type="protein sequence ID" value="WNM60575.1"/>
    <property type="molecule type" value="Genomic_DNA"/>
</dbReference>
<dbReference type="InterPro" id="IPR023799">
    <property type="entry name" value="RbfA_dom_sf"/>
</dbReference>